<protein>
    <recommendedName>
        <fullName evidence="4">Scaffolding protein</fullName>
    </recommendedName>
</protein>
<feature type="region of interest" description="Disordered" evidence="1">
    <location>
        <begin position="42"/>
        <end position="100"/>
    </location>
</feature>
<feature type="compositionally biased region" description="Basic and acidic residues" evidence="1">
    <location>
        <begin position="72"/>
        <end position="100"/>
    </location>
</feature>
<dbReference type="EMBL" id="JBHTEE010000001">
    <property type="protein sequence ID" value="MFC7603671.1"/>
    <property type="molecule type" value="Genomic_DNA"/>
</dbReference>
<keyword evidence="3" id="KW-1185">Reference proteome</keyword>
<evidence type="ECO:0008006" key="4">
    <source>
        <dbReference type="Google" id="ProtNLM"/>
    </source>
</evidence>
<comment type="caution">
    <text evidence="2">The sequence shown here is derived from an EMBL/GenBank/DDBJ whole genome shotgun (WGS) entry which is preliminary data.</text>
</comment>
<organism evidence="2 3">
    <name type="scientific">Streptosporangium amethystogenes subsp. fukuiense</name>
    <dbReference type="NCBI Taxonomy" id="698418"/>
    <lineage>
        <taxon>Bacteria</taxon>
        <taxon>Bacillati</taxon>
        <taxon>Actinomycetota</taxon>
        <taxon>Actinomycetes</taxon>
        <taxon>Streptosporangiales</taxon>
        <taxon>Streptosporangiaceae</taxon>
        <taxon>Streptosporangium</taxon>
    </lineage>
</organism>
<accession>A0ABW2T5Z2</accession>
<dbReference type="RefSeq" id="WP_343982016.1">
    <property type="nucleotide sequence ID" value="NZ_BAAAGK010000233.1"/>
</dbReference>
<reference evidence="3" key="1">
    <citation type="journal article" date="2019" name="Int. J. Syst. Evol. Microbiol.">
        <title>The Global Catalogue of Microorganisms (GCM) 10K type strain sequencing project: providing services to taxonomists for standard genome sequencing and annotation.</title>
        <authorList>
            <consortium name="The Broad Institute Genomics Platform"/>
            <consortium name="The Broad Institute Genome Sequencing Center for Infectious Disease"/>
            <person name="Wu L."/>
            <person name="Ma J."/>
        </authorList>
    </citation>
    <scope>NUCLEOTIDE SEQUENCE [LARGE SCALE GENOMIC DNA]</scope>
    <source>
        <strain evidence="3">JCM 10083</strain>
    </source>
</reference>
<dbReference type="Proteomes" id="UP001596514">
    <property type="component" value="Unassembled WGS sequence"/>
</dbReference>
<proteinExistence type="predicted"/>
<evidence type="ECO:0000313" key="2">
    <source>
        <dbReference type="EMBL" id="MFC7603671.1"/>
    </source>
</evidence>
<sequence>MTLADELPIHPRTGLQALGLLRNGQPIWPVFGAAEDADDVVIEDAPANDIDDKADNSATSDDVQQSDQPDDEPLREAGTKALQAEKDRRREADRLRRTAARERDEALAELARLRKVAEGAAPGADGDAEVKAPDLDAIRAEAKAELKAEVLKDRVSDKIEVLAAKRFQDAGDAVTYLMRSGEIADFLDGDKIDAEAIKEALDELLEKKPYLAVAAQGGKRFQGSGDGGARKGPQKPAQLTEADLKRMSPEAIVQAQKEGRFDDLLGASS</sequence>
<evidence type="ECO:0000256" key="1">
    <source>
        <dbReference type="SAM" id="MobiDB-lite"/>
    </source>
</evidence>
<name>A0ABW2T5Z2_9ACTN</name>
<evidence type="ECO:0000313" key="3">
    <source>
        <dbReference type="Proteomes" id="UP001596514"/>
    </source>
</evidence>
<feature type="region of interest" description="Disordered" evidence="1">
    <location>
        <begin position="220"/>
        <end position="249"/>
    </location>
</feature>
<gene>
    <name evidence="2" type="ORF">ACFQVD_26510</name>
</gene>